<name>A0A6A5TIY5_9PLEO</name>
<dbReference type="OrthoDB" id="3763505at2759"/>
<gene>
    <name evidence="2" type="ORF">CC80DRAFT_170370</name>
</gene>
<evidence type="ECO:0000256" key="1">
    <source>
        <dbReference type="SAM" id="MobiDB-lite"/>
    </source>
</evidence>
<protein>
    <submittedName>
        <fullName evidence="2">Uncharacterized protein</fullName>
    </submittedName>
</protein>
<feature type="compositionally biased region" description="Low complexity" evidence="1">
    <location>
        <begin position="92"/>
        <end position="109"/>
    </location>
</feature>
<feature type="region of interest" description="Disordered" evidence="1">
    <location>
        <begin position="92"/>
        <end position="128"/>
    </location>
</feature>
<dbReference type="EMBL" id="ML977008">
    <property type="protein sequence ID" value="KAF1952803.1"/>
    <property type="molecule type" value="Genomic_DNA"/>
</dbReference>
<proteinExistence type="predicted"/>
<dbReference type="Proteomes" id="UP000800035">
    <property type="component" value="Unassembled WGS sequence"/>
</dbReference>
<evidence type="ECO:0000313" key="2">
    <source>
        <dbReference type="EMBL" id="KAF1952803.1"/>
    </source>
</evidence>
<keyword evidence="3" id="KW-1185">Reference proteome</keyword>
<evidence type="ECO:0000313" key="3">
    <source>
        <dbReference type="Proteomes" id="UP000800035"/>
    </source>
</evidence>
<reference evidence="2" key="1">
    <citation type="journal article" date="2020" name="Stud. Mycol.">
        <title>101 Dothideomycetes genomes: a test case for predicting lifestyles and emergence of pathogens.</title>
        <authorList>
            <person name="Haridas S."/>
            <person name="Albert R."/>
            <person name="Binder M."/>
            <person name="Bloem J."/>
            <person name="Labutti K."/>
            <person name="Salamov A."/>
            <person name="Andreopoulos B."/>
            <person name="Baker S."/>
            <person name="Barry K."/>
            <person name="Bills G."/>
            <person name="Bluhm B."/>
            <person name="Cannon C."/>
            <person name="Castanera R."/>
            <person name="Culley D."/>
            <person name="Daum C."/>
            <person name="Ezra D."/>
            <person name="Gonzalez J."/>
            <person name="Henrissat B."/>
            <person name="Kuo A."/>
            <person name="Liang C."/>
            <person name="Lipzen A."/>
            <person name="Lutzoni F."/>
            <person name="Magnuson J."/>
            <person name="Mondo S."/>
            <person name="Nolan M."/>
            <person name="Ohm R."/>
            <person name="Pangilinan J."/>
            <person name="Park H.-J."/>
            <person name="Ramirez L."/>
            <person name="Alfaro M."/>
            <person name="Sun H."/>
            <person name="Tritt A."/>
            <person name="Yoshinaga Y."/>
            <person name="Zwiers L.-H."/>
            <person name="Turgeon B."/>
            <person name="Goodwin S."/>
            <person name="Spatafora J."/>
            <person name="Crous P."/>
            <person name="Grigoriev I."/>
        </authorList>
    </citation>
    <scope>NUCLEOTIDE SEQUENCE</scope>
    <source>
        <strain evidence="2">CBS 675.92</strain>
    </source>
</reference>
<accession>A0A6A5TIY5</accession>
<sequence>MVTHSTTSPPVSCLYMAERTGSLVLKILWSYVKVRVKLYIHIATASHSTRKPEQGKDRKNATIRGVNAIAIGIILVRRVPEVIKPAAQVHSGCQSGSNVGSGSGSSSFGPNPIRDSIHCPQPGSEGSLFSSLSGSGTLYPGPHPCANSFLVRTLLSSMFPLVER</sequence>
<organism evidence="2 3">
    <name type="scientific">Byssothecium circinans</name>
    <dbReference type="NCBI Taxonomy" id="147558"/>
    <lineage>
        <taxon>Eukaryota</taxon>
        <taxon>Fungi</taxon>
        <taxon>Dikarya</taxon>
        <taxon>Ascomycota</taxon>
        <taxon>Pezizomycotina</taxon>
        <taxon>Dothideomycetes</taxon>
        <taxon>Pleosporomycetidae</taxon>
        <taxon>Pleosporales</taxon>
        <taxon>Massarineae</taxon>
        <taxon>Massarinaceae</taxon>
        <taxon>Byssothecium</taxon>
    </lineage>
</organism>
<dbReference type="AlphaFoldDB" id="A0A6A5TIY5"/>